<evidence type="ECO:0000259" key="1">
    <source>
        <dbReference type="PROSITE" id="PS50181"/>
    </source>
</evidence>
<dbReference type="SUPFAM" id="SSF81383">
    <property type="entry name" value="F-box domain"/>
    <property type="match status" value="1"/>
</dbReference>
<protein>
    <recommendedName>
        <fullName evidence="1">F-box domain-containing protein</fullName>
    </recommendedName>
</protein>
<sequence length="518" mass="60267">MVATTLLINFPEEIWERICSFLNFLDRFQLAMTSKKSYDIVKMIRSNIYLAVDLNDQRQSSFLVHQVEHLQISNPSVYFHDLYKVLTQFRFVNHLDLTLLDQENFNSGRFLSCIDQTRRSYKITVNPDYFKKLRIEVDFKKNKSVELIESKKRRNEEEDGGRGKGLGRRAREVSPVSEIMAPLTTSLLMYERRLRVIIAAPNDYIPSALSKFDISNEYRTMMTGLEDLCTGKALENNVSSLGSAFVESILVSNQGCYVLVTQLEVYYKDKSVDDTSINNVQLINNHHQKRPVVKTERKTAYKNAWYELKIYFKNYELLITGAVCGRFDNDQHECFLGSSSAPVTLMQQTHWLIIAPQTAVPCERDARLLQSFRNTASTNNWTFKSQNFVKKGFYTEHPLTFHENTNRVVDYFSLASYILYCGSRGVINHSQVQKCREMAETMEVWKDLGLSQKPNYNAAILEATKQSTNIGQFKKWMLQFIYGDEERDATNNELTLLYKNFLYQKLRAINDKRMKLIK</sequence>
<feature type="domain" description="F-box" evidence="1">
    <location>
        <begin position="4"/>
        <end position="52"/>
    </location>
</feature>
<dbReference type="CDD" id="cd09917">
    <property type="entry name" value="F-box_SF"/>
    <property type="match status" value="1"/>
</dbReference>
<dbReference type="EMBL" id="JASEJX010000035">
    <property type="protein sequence ID" value="KAK4509981.1"/>
    <property type="molecule type" value="Genomic_DNA"/>
</dbReference>
<dbReference type="SMART" id="SM00256">
    <property type="entry name" value="FBOX"/>
    <property type="match status" value="1"/>
</dbReference>
<evidence type="ECO:0000313" key="3">
    <source>
        <dbReference type="Proteomes" id="UP001304243"/>
    </source>
</evidence>
<keyword evidence="3" id="KW-1185">Reference proteome</keyword>
<organism evidence="2 3">
    <name type="scientific">Mucor velutinosus</name>
    <dbReference type="NCBI Taxonomy" id="708070"/>
    <lineage>
        <taxon>Eukaryota</taxon>
        <taxon>Fungi</taxon>
        <taxon>Fungi incertae sedis</taxon>
        <taxon>Mucoromycota</taxon>
        <taxon>Mucoromycotina</taxon>
        <taxon>Mucoromycetes</taxon>
        <taxon>Mucorales</taxon>
        <taxon>Mucorineae</taxon>
        <taxon>Mucoraceae</taxon>
        <taxon>Mucor</taxon>
    </lineage>
</organism>
<proteinExistence type="predicted"/>
<name>A0AAN7D8Q7_9FUNG</name>
<dbReference type="Proteomes" id="UP001304243">
    <property type="component" value="Unassembled WGS sequence"/>
</dbReference>
<evidence type="ECO:0000313" key="2">
    <source>
        <dbReference type="EMBL" id="KAK4509981.1"/>
    </source>
</evidence>
<accession>A0AAN7D8Q7</accession>
<dbReference type="Pfam" id="PF00646">
    <property type="entry name" value="F-box"/>
    <property type="match status" value="1"/>
</dbReference>
<dbReference type="PROSITE" id="PS50181">
    <property type="entry name" value="FBOX"/>
    <property type="match status" value="1"/>
</dbReference>
<reference evidence="2 3" key="1">
    <citation type="submission" date="2022-11" db="EMBL/GenBank/DDBJ databases">
        <title>Mucor velutinosus strain NIH1002 WGS.</title>
        <authorList>
            <person name="Subramanian P."/>
            <person name="Mullikin J.C."/>
            <person name="Segre J.A."/>
            <person name="Zelazny A.M."/>
        </authorList>
    </citation>
    <scope>NUCLEOTIDE SEQUENCE [LARGE SCALE GENOMIC DNA]</scope>
    <source>
        <strain evidence="2 3">NIH1002</strain>
    </source>
</reference>
<gene>
    <name evidence="2" type="ORF">ATC70_008131</name>
</gene>
<dbReference type="InterPro" id="IPR036047">
    <property type="entry name" value="F-box-like_dom_sf"/>
</dbReference>
<dbReference type="RefSeq" id="XP_064676647.1">
    <property type="nucleotide sequence ID" value="XM_064827385.1"/>
</dbReference>
<dbReference type="InterPro" id="IPR001810">
    <property type="entry name" value="F-box_dom"/>
</dbReference>
<dbReference type="AlphaFoldDB" id="A0AAN7D8Q7"/>
<comment type="caution">
    <text evidence="2">The sequence shown here is derived from an EMBL/GenBank/DDBJ whole genome shotgun (WGS) entry which is preliminary data.</text>
</comment>
<dbReference type="GeneID" id="89951817"/>